<dbReference type="AlphaFoldDB" id="A0AAV6VPH0"/>
<organism evidence="1 2">
    <name type="scientific">Oedothorax gibbosus</name>
    <dbReference type="NCBI Taxonomy" id="931172"/>
    <lineage>
        <taxon>Eukaryota</taxon>
        <taxon>Metazoa</taxon>
        <taxon>Ecdysozoa</taxon>
        <taxon>Arthropoda</taxon>
        <taxon>Chelicerata</taxon>
        <taxon>Arachnida</taxon>
        <taxon>Araneae</taxon>
        <taxon>Araneomorphae</taxon>
        <taxon>Entelegynae</taxon>
        <taxon>Araneoidea</taxon>
        <taxon>Linyphiidae</taxon>
        <taxon>Erigoninae</taxon>
        <taxon>Oedothorax</taxon>
    </lineage>
</organism>
<reference evidence="1 2" key="1">
    <citation type="journal article" date="2022" name="Nat. Ecol. Evol.">
        <title>A masculinizing supergene underlies an exaggerated male reproductive morph in a spider.</title>
        <authorList>
            <person name="Hendrickx F."/>
            <person name="De Corte Z."/>
            <person name="Sonet G."/>
            <person name="Van Belleghem S.M."/>
            <person name="Kostlbacher S."/>
            <person name="Vangestel C."/>
        </authorList>
    </citation>
    <scope>NUCLEOTIDE SEQUENCE [LARGE SCALE GENOMIC DNA]</scope>
    <source>
        <strain evidence="1">W744_W776</strain>
    </source>
</reference>
<gene>
    <name evidence="1" type="ORF">JTE90_020338</name>
</gene>
<comment type="caution">
    <text evidence="1">The sequence shown here is derived from an EMBL/GenBank/DDBJ whole genome shotgun (WGS) entry which is preliminary data.</text>
</comment>
<proteinExistence type="predicted"/>
<sequence>MYERCRCFCEDLRTVPVGKDQETRKAPLKLVPIIKEVFSRVCIDTVGPLPCSGKGSPGYCSMCGIKIPRGGAGGHSVRDIAAYF</sequence>
<accession>A0AAV6VPH0</accession>
<evidence type="ECO:0000313" key="2">
    <source>
        <dbReference type="Proteomes" id="UP000827092"/>
    </source>
</evidence>
<dbReference type="Proteomes" id="UP000827092">
    <property type="component" value="Unassembled WGS sequence"/>
</dbReference>
<evidence type="ECO:0000313" key="1">
    <source>
        <dbReference type="EMBL" id="KAG8197963.1"/>
    </source>
</evidence>
<dbReference type="EMBL" id="JAFNEN010000047">
    <property type="protein sequence ID" value="KAG8197963.1"/>
    <property type="molecule type" value="Genomic_DNA"/>
</dbReference>
<name>A0AAV6VPH0_9ARAC</name>
<keyword evidence="2" id="KW-1185">Reference proteome</keyword>
<protein>
    <submittedName>
        <fullName evidence="1">Uncharacterized protein</fullName>
    </submittedName>
</protein>